<gene>
    <name evidence="1" type="ORF">AVEN_46537_1</name>
</gene>
<reference evidence="1 2" key="1">
    <citation type="journal article" date="2019" name="Sci. Rep.">
        <title>Orb-weaving spider Araneus ventricosus genome elucidates the spidroin gene catalogue.</title>
        <authorList>
            <person name="Kono N."/>
            <person name="Nakamura H."/>
            <person name="Ohtoshi R."/>
            <person name="Moran D.A.P."/>
            <person name="Shinohara A."/>
            <person name="Yoshida Y."/>
            <person name="Fujiwara M."/>
            <person name="Mori M."/>
            <person name="Tomita M."/>
            <person name="Arakawa K."/>
        </authorList>
    </citation>
    <scope>NUCLEOTIDE SEQUENCE [LARGE SCALE GENOMIC DNA]</scope>
</reference>
<evidence type="ECO:0000313" key="1">
    <source>
        <dbReference type="EMBL" id="GBN14452.1"/>
    </source>
</evidence>
<comment type="caution">
    <text evidence="1">The sequence shown here is derived from an EMBL/GenBank/DDBJ whole genome shotgun (WGS) entry which is preliminary data.</text>
</comment>
<dbReference type="Proteomes" id="UP000499080">
    <property type="component" value="Unassembled WGS sequence"/>
</dbReference>
<keyword evidence="2" id="KW-1185">Reference proteome</keyword>
<proteinExistence type="predicted"/>
<dbReference type="EMBL" id="BGPR01277248">
    <property type="protein sequence ID" value="GBN14452.1"/>
    <property type="molecule type" value="Genomic_DNA"/>
</dbReference>
<dbReference type="AlphaFoldDB" id="A0A4Y2LIN5"/>
<accession>A0A4Y2LIN5</accession>
<organism evidence="1 2">
    <name type="scientific">Araneus ventricosus</name>
    <name type="common">Orbweaver spider</name>
    <name type="synonym">Epeira ventricosa</name>
    <dbReference type="NCBI Taxonomy" id="182803"/>
    <lineage>
        <taxon>Eukaryota</taxon>
        <taxon>Metazoa</taxon>
        <taxon>Ecdysozoa</taxon>
        <taxon>Arthropoda</taxon>
        <taxon>Chelicerata</taxon>
        <taxon>Arachnida</taxon>
        <taxon>Araneae</taxon>
        <taxon>Araneomorphae</taxon>
        <taxon>Entelegynae</taxon>
        <taxon>Araneoidea</taxon>
        <taxon>Araneidae</taxon>
        <taxon>Araneus</taxon>
    </lineage>
</organism>
<evidence type="ECO:0000313" key="2">
    <source>
        <dbReference type="Proteomes" id="UP000499080"/>
    </source>
</evidence>
<protein>
    <submittedName>
        <fullName evidence="1">Uncharacterized protein</fullName>
    </submittedName>
</protein>
<feature type="non-terminal residue" evidence="1">
    <location>
        <position position="71"/>
    </location>
</feature>
<name>A0A4Y2LIN5_ARAVE</name>
<sequence>MGCGLARIIGPLQHLSPKRYHNHPSKETNRLRPTIFAVKEEYLDRPGPTIFAVKEKFLDRPRPTIFAFKEN</sequence>